<dbReference type="EMBL" id="LJIG01009570">
    <property type="protein sequence ID" value="KRT82816.1"/>
    <property type="molecule type" value="Genomic_DNA"/>
</dbReference>
<keyword evidence="4" id="KW-1185">Reference proteome</keyword>
<organism evidence="3 4">
    <name type="scientific">Oryctes borbonicus</name>
    <dbReference type="NCBI Taxonomy" id="1629725"/>
    <lineage>
        <taxon>Eukaryota</taxon>
        <taxon>Metazoa</taxon>
        <taxon>Ecdysozoa</taxon>
        <taxon>Arthropoda</taxon>
        <taxon>Hexapoda</taxon>
        <taxon>Insecta</taxon>
        <taxon>Pterygota</taxon>
        <taxon>Neoptera</taxon>
        <taxon>Endopterygota</taxon>
        <taxon>Coleoptera</taxon>
        <taxon>Polyphaga</taxon>
        <taxon>Scarabaeiformia</taxon>
        <taxon>Scarabaeidae</taxon>
        <taxon>Dynastinae</taxon>
        <taxon>Oryctes</taxon>
    </lineage>
</organism>
<feature type="repeat" description="ANK" evidence="1">
    <location>
        <begin position="166"/>
        <end position="198"/>
    </location>
</feature>
<dbReference type="InterPro" id="IPR036770">
    <property type="entry name" value="Ankyrin_rpt-contain_sf"/>
</dbReference>
<sequence length="234" mass="26597">MDHGEQQTRRCKIKLSNVNRAKSREITERELPAPLDSVVHAENHACNALVKSKSPKKIQQIPQTNTDEDKPDDEVLTTSEQVISFEESLQDFGDSLTPEERSQYRKKKAPKKSKNQKFKEAEDARKRDICEAIRAGDVEKLKKTLETSVGDNKDMIKVVNEKIGEDGSSLLHIASLANRIVVIEFLLDNGADVCAKNSKQQTPYTATQDKEVRDYFKKFALDNPEKFNYNKVCK</sequence>
<gene>
    <name evidence="3" type="ORF">AMK59_4229</name>
</gene>
<dbReference type="PANTHER" id="PTHR16036">
    <property type="entry name" value="ANKYRIN REPEAT AND ZINC FINGER DOMAIN-CONTAINING PROTEIN 1"/>
    <property type="match status" value="1"/>
</dbReference>
<dbReference type="PROSITE" id="PS50297">
    <property type="entry name" value="ANK_REP_REGION"/>
    <property type="match status" value="1"/>
</dbReference>
<dbReference type="SMART" id="SM00248">
    <property type="entry name" value="ANK"/>
    <property type="match status" value="1"/>
</dbReference>
<accession>A0A0T6B5Z6</accession>
<evidence type="ECO:0000256" key="1">
    <source>
        <dbReference type="PROSITE-ProRule" id="PRU00023"/>
    </source>
</evidence>
<name>A0A0T6B5Z6_9SCAR</name>
<dbReference type="GO" id="GO:0036503">
    <property type="term" value="P:ERAD pathway"/>
    <property type="evidence" value="ECO:0007669"/>
    <property type="project" value="TreeGrafter"/>
</dbReference>
<dbReference type="InterPro" id="IPR047139">
    <property type="entry name" value="ANKZ1/VMS1"/>
</dbReference>
<keyword evidence="1" id="KW-0040">ANK repeat</keyword>
<dbReference type="AlphaFoldDB" id="A0A0T6B5Z6"/>
<dbReference type="Gene3D" id="1.25.40.20">
    <property type="entry name" value="Ankyrin repeat-containing domain"/>
    <property type="match status" value="1"/>
</dbReference>
<proteinExistence type="predicted"/>
<dbReference type="SUPFAM" id="SSF48403">
    <property type="entry name" value="Ankyrin repeat"/>
    <property type="match status" value="1"/>
</dbReference>
<dbReference type="OrthoDB" id="429841at2759"/>
<dbReference type="InterPro" id="IPR002110">
    <property type="entry name" value="Ankyrin_rpt"/>
</dbReference>
<dbReference type="Proteomes" id="UP000051574">
    <property type="component" value="Unassembled WGS sequence"/>
</dbReference>
<protein>
    <submittedName>
        <fullName evidence="3">Ankyrin repeat-containing protein</fullName>
    </submittedName>
</protein>
<evidence type="ECO:0000313" key="4">
    <source>
        <dbReference type="Proteomes" id="UP000051574"/>
    </source>
</evidence>
<evidence type="ECO:0000256" key="2">
    <source>
        <dbReference type="SAM" id="MobiDB-lite"/>
    </source>
</evidence>
<dbReference type="PANTHER" id="PTHR16036:SF2">
    <property type="entry name" value="TRNA ENDONUCLEASE ANKZF1"/>
    <property type="match status" value="1"/>
</dbReference>
<feature type="region of interest" description="Disordered" evidence="2">
    <location>
        <begin position="50"/>
        <end position="121"/>
    </location>
</feature>
<evidence type="ECO:0000313" key="3">
    <source>
        <dbReference type="EMBL" id="KRT82816.1"/>
    </source>
</evidence>
<dbReference type="PROSITE" id="PS50088">
    <property type="entry name" value="ANK_REPEAT"/>
    <property type="match status" value="1"/>
</dbReference>
<feature type="compositionally biased region" description="Basic residues" evidence="2">
    <location>
        <begin position="104"/>
        <end position="116"/>
    </location>
</feature>
<reference evidence="3 4" key="1">
    <citation type="submission" date="2015-09" db="EMBL/GenBank/DDBJ databases">
        <title>Draft genome of the scarab beetle Oryctes borbonicus.</title>
        <authorList>
            <person name="Meyer J.M."/>
            <person name="Markov G.V."/>
            <person name="Baskaran P."/>
            <person name="Herrmann M."/>
            <person name="Sommer R.J."/>
            <person name="Roedelsperger C."/>
        </authorList>
    </citation>
    <scope>NUCLEOTIDE SEQUENCE [LARGE SCALE GENOMIC DNA]</scope>
    <source>
        <strain evidence="3">OB123</strain>
        <tissue evidence="3">Whole animal</tissue>
    </source>
</reference>
<dbReference type="Pfam" id="PF00023">
    <property type="entry name" value="Ank"/>
    <property type="match status" value="1"/>
</dbReference>
<comment type="caution">
    <text evidence="3">The sequence shown here is derived from an EMBL/GenBank/DDBJ whole genome shotgun (WGS) entry which is preliminary data.</text>
</comment>